<protein>
    <submittedName>
        <fullName evidence="1">O-spanin</fullName>
    </submittedName>
</protein>
<organism evidence="1 2">
    <name type="scientific">Proteus phage Premi</name>
    <dbReference type="NCBI Taxonomy" id="3097470"/>
    <lineage>
        <taxon>Viruses</taxon>
        <taxon>Duplodnaviria</taxon>
        <taxon>Heunggongvirae</taxon>
        <taxon>Uroviricota</taxon>
        <taxon>Caudoviricetes</taxon>
        <taxon>Autographivirales</taxon>
        <taxon>Autosignataviridae</taxon>
        <taxon>Molineuxvirinae</taxon>
        <taxon>Acadevirus</taxon>
        <taxon>Acadevirus premi</taxon>
    </lineage>
</organism>
<dbReference type="Proteomes" id="UP001326433">
    <property type="component" value="Segment"/>
</dbReference>
<accession>A0ABZ0ZYC7</accession>
<keyword evidence="2" id="KW-1185">Reference proteome</keyword>
<sequence length="70" mass="7908">MHKLKLTLLMIILLVGSLLTSGCQSLETQSKPMPVKPRISNVYEIDNKVCFDKPDATKLGLYILELERGY</sequence>
<name>A0ABZ0ZYC7_9CAUD</name>
<evidence type="ECO:0000313" key="1">
    <source>
        <dbReference type="EMBL" id="WQZ01190.1"/>
    </source>
</evidence>
<dbReference type="EMBL" id="OR798392">
    <property type="protein sequence ID" value="WQZ01190.1"/>
    <property type="molecule type" value="Genomic_DNA"/>
</dbReference>
<proteinExistence type="predicted"/>
<reference evidence="1 2" key="1">
    <citation type="submission" date="2024-01" db="EMBL/GenBank/DDBJ databases">
        <title>The Complete Genome Sequence of Proteus phage Premi.</title>
        <authorList>
            <person name="Valencia Toxqui G."/>
        </authorList>
    </citation>
    <scope>NUCLEOTIDE SEQUENCE [LARGE SCALE GENOMIC DNA]</scope>
</reference>
<evidence type="ECO:0000313" key="2">
    <source>
        <dbReference type="Proteomes" id="UP001326433"/>
    </source>
</evidence>
<dbReference type="PROSITE" id="PS51257">
    <property type="entry name" value="PROKAR_LIPOPROTEIN"/>
    <property type="match status" value="1"/>
</dbReference>
<gene>
    <name evidence="1" type="ORF">CPT_Premi_050</name>
</gene>